<dbReference type="SUPFAM" id="SSF52540">
    <property type="entry name" value="P-loop containing nucleoside triphosphate hydrolases"/>
    <property type="match status" value="1"/>
</dbReference>
<organism evidence="2 3">
    <name type="scientific">Thermosynechococcus sichuanensis E542</name>
    <dbReference type="NCBI Taxonomy" id="2016101"/>
    <lineage>
        <taxon>Bacteria</taxon>
        <taxon>Bacillati</taxon>
        <taxon>Cyanobacteriota</taxon>
        <taxon>Cyanophyceae</taxon>
        <taxon>Acaryochloridales</taxon>
        <taxon>Thermosynechococcaceae</taxon>
        <taxon>Thermosynechococcus</taxon>
        <taxon>Thermosynechococcus sichuanensis</taxon>
    </lineage>
</organism>
<protein>
    <submittedName>
        <fullName evidence="2">AAA family ATPase</fullName>
    </submittedName>
</protein>
<proteinExistence type="predicted"/>
<dbReference type="InterPro" id="IPR050678">
    <property type="entry name" value="DNA_Partitioning_ATPase"/>
</dbReference>
<reference evidence="3" key="1">
    <citation type="submission" date="2018-09" db="EMBL/GenBank/DDBJ databases">
        <title>Complete genome sequence of thermophilic cyanobacteria strain Thermosynechococcus elongatus PKUAC-SCTE542.</title>
        <authorList>
            <person name="Liang Y."/>
            <person name="Tang J."/>
            <person name="Daroch M."/>
        </authorList>
    </citation>
    <scope>NUCLEOTIDE SEQUENCE [LARGE SCALE GENOMIC DNA]</scope>
    <source>
        <strain evidence="3">E542</strain>
    </source>
</reference>
<dbReference type="EMBL" id="CP032152">
    <property type="protein sequence ID" value="AXY67376.1"/>
    <property type="molecule type" value="Genomic_DNA"/>
</dbReference>
<dbReference type="InterPro" id="IPR027417">
    <property type="entry name" value="P-loop_NTPase"/>
</dbReference>
<dbReference type="RefSeq" id="WP_181495925.1">
    <property type="nucleotide sequence ID" value="NZ_CP032152.1"/>
</dbReference>
<evidence type="ECO:0000259" key="1">
    <source>
        <dbReference type="Pfam" id="PF13614"/>
    </source>
</evidence>
<sequence length="448" mass="50070">MGNEANAEQRIILPLLKQWGYQSSEYQAKPRMGNGYPDFLVTLPMAGDRPLNYLIIEVKTPAQSRLSGSQQLRNYMEAARAVFGLLTNGREYHLFYQNPLKEPLQQVRCASGTLDKKTIQKLTKILHRSAAATLITALTQQKLKVYHHFEKALAKNFSISTATSKESPMIITVFNHKGGVGKTTLTLNLGAAFATMGKRVLLIDIDPQSNLTIGVGINPLKDVEEQGKKDIADLLLEPRVSLEDVVYQRAWGNLHLDIVPAHIRLADKEPALVSTIDIDRVLQRKLKNHGYDIVLIDPPPAFGKVNAIALMASDGVLIPTQLAPYPIRAIEYVLARLEAIRDAMETPPRLLGIAVSMYNRTTSAANYEMKEKLSNILEKVANGRQTVQILPESTWIAHRVVMLRATESQQPIFSRKFYEELDRSGKESIDDLTTSFENLARYLSTQAL</sequence>
<dbReference type="PANTHER" id="PTHR13696">
    <property type="entry name" value="P-LOOP CONTAINING NUCLEOSIDE TRIPHOSPHATE HYDROLASE"/>
    <property type="match status" value="1"/>
</dbReference>
<evidence type="ECO:0000313" key="2">
    <source>
        <dbReference type="EMBL" id="AXY67376.1"/>
    </source>
</evidence>
<dbReference type="Pfam" id="PF13614">
    <property type="entry name" value="AAA_31"/>
    <property type="match status" value="1"/>
</dbReference>
<accession>A0A3B7MJL7</accession>
<gene>
    <name evidence="2" type="ORF">D3A95_02055</name>
</gene>
<evidence type="ECO:0000313" key="3">
    <source>
        <dbReference type="Proteomes" id="UP000261812"/>
    </source>
</evidence>
<dbReference type="PANTHER" id="PTHR13696:SF99">
    <property type="entry name" value="COBYRINIC ACID AC-DIAMIDE SYNTHASE"/>
    <property type="match status" value="1"/>
</dbReference>
<dbReference type="Gene3D" id="3.40.50.300">
    <property type="entry name" value="P-loop containing nucleotide triphosphate hydrolases"/>
    <property type="match status" value="1"/>
</dbReference>
<feature type="domain" description="AAA" evidence="1">
    <location>
        <begin position="170"/>
        <end position="344"/>
    </location>
</feature>
<dbReference type="KEGG" id="tsq:D3A95_02055"/>
<dbReference type="InterPro" id="IPR025669">
    <property type="entry name" value="AAA_dom"/>
</dbReference>
<dbReference type="Proteomes" id="UP000261812">
    <property type="component" value="Chromosome"/>
</dbReference>
<dbReference type="AlphaFoldDB" id="A0A3B7MJL7"/>
<dbReference type="CDD" id="cd02042">
    <property type="entry name" value="ParAB_family"/>
    <property type="match status" value="1"/>
</dbReference>
<keyword evidence="3" id="KW-1185">Reference proteome</keyword>
<name>A0A3B7MJL7_9CYAN</name>